<comment type="caution">
    <text evidence="2">The sequence shown here is derived from an EMBL/GenBank/DDBJ whole genome shotgun (WGS) entry which is preliminary data.</text>
</comment>
<sequence>MAKRTRLPTIVLGRSMTTDPSTEEDPKARFELEAETGEIFEVSFSLRGILSTVMVANGWPRLREELAQLEPPGLRGRDPSA</sequence>
<name>A0A0R3MZ24_9BRAD</name>
<feature type="region of interest" description="Disordered" evidence="1">
    <location>
        <begin position="1"/>
        <end position="26"/>
    </location>
</feature>
<organism evidence="2 3">
    <name type="scientific">Bradyrhizobium lablabi</name>
    <dbReference type="NCBI Taxonomy" id="722472"/>
    <lineage>
        <taxon>Bacteria</taxon>
        <taxon>Pseudomonadati</taxon>
        <taxon>Pseudomonadota</taxon>
        <taxon>Alphaproteobacteria</taxon>
        <taxon>Hyphomicrobiales</taxon>
        <taxon>Nitrobacteraceae</taxon>
        <taxon>Bradyrhizobium</taxon>
    </lineage>
</organism>
<gene>
    <name evidence="2" type="ORF">CQ14_25675</name>
</gene>
<dbReference type="EMBL" id="LLYB01000058">
    <property type="protein sequence ID" value="KRR25067.1"/>
    <property type="molecule type" value="Genomic_DNA"/>
</dbReference>
<protein>
    <submittedName>
        <fullName evidence="2">Uncharacterized protein</fullName>
    </submittedName>
</protein>
<evidence type="ECO:0000313" key="3">
    <source>
        <dbReference type="Proteomes" id="UP000051660"/>
    </source>
</evidence>
<evidence type="ECO:0000313" key="2">
    <source>
        <dbReference type="EMBL" id="KRR25067.1"/>
    </source>
</evidence>
<dbReference type="AlphaFoldDB" id="A0A0R3MZ24"/>
<dbReference type="Proteomes" id="UP000051660">
    <property type="component" value="Unassembled WGS sequence"/>
</dbReference>
<proteinExistence type="predicted"/>
<accession>A0A0R3MZ24</accession>
<evidence type="ECO:0000256" key="1">
    <source>
        <dbReference type="SAM" id="MobiDB-lite"/>
    </source>
</evidence>
<reference evidence="2 3" key="1">
    <citation type="submission" date="2014-03" db="EMBL/GenBank/DDBJ databases">
        <title>Bradyrhizobium valentinum sp. nov., isolated from effective nodules of Lupinus mariae-josephae, a lupine endemic of basic-lime soils in Eastern Spain.</title>
        <authorList>
            <person name="Duran D."/>
            <person name="Rey L."/>
            <person name="Navarro A."/>
            <person name="Busquets A."/>
            <person name="Imperial J."/>
            <person name="Ruiz-Argueso T."/>
        </authorList>
    </citation>
    <scope>NUCLEOTIDE SEQUENCE [LARGE SCALE GENOMIC DNA]</scope>
    <source>
        <strain evidence="2 3">CCBAU 23086</strain>
    </source>
</reference>